<evidence type="ECO:0000259" key="1">
    <source>
        <dbReference type="Pfam" id="PF01272"/>
    </source>
</evidence>
<dbReference type="Proteomes" id="UP001242480">
    <property type="component" value="Unassembled WGS sequence"/>
</dbReference>
<dbReference type="InterPro" id="IPR029462">
    <property type="entry name" value="Rnk_N"/>
</dbReference>
<dbReference type="SUPFAM" id="SSF54534">
    <property type="entry name" value="FKBP-like"/>
    <property type="match status" value="1"/>
</dbReference>
<feature type="domain" description="Transcription elongation factor GreA/GreB C-terminal" evidence="1">
    <location>
        <begin position="61"/>
        <end position="135"/>
    </location>
</feature>
<organism evidence="3 4">
    <name type="scientific">Labrys wisconsinensis</name>
    <dbReference type="NCBI Taxonomy" id="425677"/>
    <lineage>
        <taxon>Bacteria</taxon>
        <taxon>Pseudomonadati</taxon>
        <taxon>Pseudomonadota</taxon>
        <taxon>Alphaproteobacteria</taxon>
        <taxon>Hyphomicrobiales</taxon>
        <taxon>Xanthobacteraceae</taxon>
        <taxon>Labrys</taxon>
    </lineage>
</organism>
<dbReference type="Gene3D" id="3.10.50.30">
    <property type="entry name" value="Transcription elongation factor, GreA/GreB, C-terminal domain"/>
    <property type="match status" value="1"/>
</dbReference>
<dbReference type="PANTHER" id="PTHR30437:SF5">
    <property type="entry name" value="REGULATOR OF NUCLEOSIDE DIPHOSPHATE KINASE"/>
    <property type="match status" value="1"/>
</dbReference>
<evidence type="ECO:0000259" key="2">
    <source>
        <dbReference type="Pfam" id="PF14760"/>
    </source>
</evidence>
<dbReference type="Pfam" id="PF01272">
    <property type="entry name" value="GreA_GreB"/>
    <property type="match status" value="1"/>
</dbReference>
<dbReference type="Gene3D" id="1.10.286.20">
    <property type="match status" value="1"/>
</dbReference>
<proteinExistence type="predicted"/>
<name>A0ABU0J9P0_9HYPH</name>
<dbReference type="PANTHER" id="PTHR30437">
    <property type="entry name" value="TRANSCRIPTION ELONGATION FACTOR GREA"/>
    <property type="match status" value="1"/>
</dbReference>
<evidence type="ECO:0000313" key="3">
    <source>
        <dbReference type="EMBL" id="MDQ0470992.1"/>
    </source>
</evidence>
<sequence>MPTKPAVAAAETRPRITLSAEDHERLSALAQAAGHKASALAADLAAELERAHVLARGRVPEHAVRMDSEVTFRDEAASRSRTVTLVYPGEADIAQGRISILTPVGTALVGVRVGDTIAWTVPSGETRRFTVLAVRERQPA</sequence>
<keyword evidence="4" id="KW-1185">Reference proteome</keyword>
<dbReference type="NCBIfam" id="NF004396">
    <property type="entry name" value="PRK05753.1"/>
    <property type="match status" value="1"/>
</dbReference>
<reference evidence="3 4" key="1">
    <citation type="submission" date="2023-07" db="EMBL/GenBank/DDBJ databases">
        <title>Genomic Encyclopedia of Type Strains, Phase IV (KMG-IV): sequencing the most valuable type-strain genomes for metagenomic binning, comparative biology and taxonomic classification.</title>
        <authorList>
            <person name="Goeker M."/>
        </authorList>
    </citation>
    <scope>NUCLEOTIDE SEQUENCE [LARGE SCALE GENOMIC DNA]</scope>
    <source>
        <strain evidence="3 4">DSM 19619</strain>
    </source>
</reference>
<gene>
    <name evidence="3" type="ORF">QO011_004011</name>
</gene>
<dbReference type="Pfam" id="PF14760">
    <property type="entry name" value="Rnk_N"/>
    <property type="match status" value="1"/>
</dbReference>
<dbReference type="InterPro" id="IPR023459">
    <property type="entry name" value="Tscrpt_elong_fac_GreA/B_fam"/>
</dbReference>
<dbReference type="RefSeq" id="WP_307275421.1">
    <property type="nucleotide sequence ID" value="NZ_JAUSVX010000007.1"/>
</dbReference>
<accession>A0ABU0J9P0</accession>
<dbReference type="InterPro" id="IPR036953">
    <property type="entry name" value="GreA/GreB_C_sf"/>
</dbReference>
<keyword evidence="3" id="KW-0808">Transferase</keyword>
<evidence type="ECO:0000313" key="4">
    <source>
        <dbReference type="Proteomes" id="UP001242480"/>
    </source>
</evidence>
<dbReference type="InterPro" id="IPR001437">
    <property type="entry name" value="Tscrpt_elong_fac_GreA/B_C"/>
</dbReference>
<feature type="domain" description="Regulator of nucleoside diphosphate kinase N-terminal" evidence="2">
    <location>
        <begin position="14"/>
        <end position="53"/>
    </location>
</feature>
<protein>
    <submittedName>
        <fullName evidence="3">Regulator of nucleoside diphosphate kinase</fullName>
    </submittedName>
</protein>
<comment type="caution">
    <text evidence="3">The sequence shown here is derived from an EMBL/GenBank/DDBJ whole genome shotgun (WGS) entry which is preliminary data.</text>
</comment>
<keyword evidence="3" id="KW-0418">Kinase</keyword>
<dbReference type="GO" id="GO:0016301">
    <property type="term" value="F:kinase activity"/>
    <property type="evidence" value="ECO:0007669"/>
    <property type="project" value="UniProtKB-KW"/>
</dbReference>
<dbReference type="EMBL" id="JAUSVX010000007">
    <property type="protein sequence ID" value="MDQ0470992.1"/>
    <property type="molecule type" value="Genomic_DNA"/>
</dbReference>